<dbReference type="RefSeq" id="XP_018039455.1">
    <property type="nucleotide sequence ID" value="XM_018186855.1"/>
</dbReference>
<feature type="transmembrane region" description="Helical" evidence="1">
    <location>
        <begin position="48"/>
        <end position="69"/>
    </location>
</feature>
<gene>
    <name evidence="2" type="ORF">CC84DRAFT_605890</name>
</gene>
<evidence type="ECO:0000313" key="2">
    <source>
        <dbReference type="EMBL" id="OAG09090.1"/>
    </source>
</evidence>
<name>A0A177CQB7_9PLEO</name>
<accession>A0A177CQB7</accession>
<dbReference type="EMBL" id="KV441550">
    <property type="protein sequence ID" value="OAG09090.1"/>
    <property type="molecule type" value="Genomic_DNA"/>
</dbReference>
<evidence type="ECO:0000313" key="3">
    <source>
        <dbReference type="Proteomes" id="UP000077069"/>
    </source>
</evidence>
<dbReference type="GeneID" id="28770341"/>
<dbReference type="Proteomes" id="UP000077069">
    <property type="component" value="Unassembled WGS sequence"/>
</dbReference>
<proteinExistence type="predicted"/>
<keyword evidence="1" id="KW-1133">Transmembrane helix</keyword>
<dbReference type="InParanoid" id="A0A177CQB7"/>
<reference evidence="2 3" key="1">
    <citation type="submission" date="2016-05" db="EMBL/GenBank/DDBJ databases">
        <title>Comparative analysis of secretome profiles of manganese(II)-oxidizing ascomycete fungi.</title>
        <authorList>
            <consortium name="DOE Joint Genome Institute"/>
            <person name="Zeiner C.A."/>
            <person name="Purvine S.O."/>
            <person name="Zink E.M."/>
            <person name="Wu S."/>
            <person name="Pasa-Tolic L."/>
            <person name="Chaput D.L."/>
            <person name="Haridas S."/>
            <person name="Grigoriev I.V."/>
            <person name="Santelli C.M."/>
            <person name="Hansel C.M."/>
        </authorList>
    </citation>
    <scope>NUCLEOTIDE SEQUENCE [LARGE SCALE GENOMIC DNA]</scope>
    <source>
        <strain evidence="2 3">AP3s5-JAC2a</strain>
    </source>
</reference>
<evidence type="ECO:0000256" key="1">
    <source>
        <dbReference type="SAM" id="Phobius"/>
    </source>
</evidence>
<keyword evidence="3" id="KW-1185">Reference proteome</keyword>
<protein>
    <submittedName>
        <fullName evidence="2">Uncharacterized protein</fullName>
    </submittedName>
</protein>
<dbReference type="AlphaFoldDB" id="A0A177CQB7"/>
<organism evidence="2 3">
    <name type="scientific">Paraphaeosphaeria sporulosa</name>
    <dbReference type="NCBI Taxonomy" id="1460663"/>
    <lineage>
        <taxon>Eukaryota</taxon>
        <taxon>Fungi</taxon>
        <taxon>Dikarya</taxon>
        <taxon>Ascomycota</taxon>
        <taxon>Pezizomycotina</taxon>
        <taxon>Dothideomycetes</taxon>
        <taxon>Pleosporomycetidae</taxon>
        <taxon>Pleosporales</taxon>
        <taxon>Massarineae</taxon>
        <taxon>Didymosphaeriaceae</taxon>
        <taxon>Paraphaeosphaeria</taxon>
    </lineage>
</organism>
<sequence length="89" mass="10461">MRCQRSDVRMLLLTRRFQPSSVQCSFQQHANQLSFDSRRINRRCRRTFVAITTMFRIFCFLLCCNPDSFNRHTRLLGKRADGDVSGTLA</sequence>
<keyword evidence="1" id="KW-0812">Transmembrane</keyword>
<keyword evidence="1" id="KW-0472">Membrane</keyword>